<dbReference type="EMBL" id="CADCTQ010000222">
    <property type="protein sequence ID" value="CAA9260884.1"/>
    <property type="molecule type" value="Genomic_DNA"/>
</dbReference>
<dbReference type="InterPro" id="IPR000073">
    <property type="entry name" value="AB_hydrolase_1"/>
</dbReference>
<keyword evidence="4" id="KW-0031">Aminopeptidase</keyword>
<protein>
    <submittedName>
        <fullName evidence="4">Proline iminopeptidase</fullName>
        <ecNumber evidence="4">3.4.11.5</ecNumber>
    </submittedName>
</protein>
<evidence type="ECO:0000313" key="4">
    <source>
        <dbReference type="EMBL" id="CAA9260884.1"/>
    </source>
</evidence>
<accession>A0A6J4ISK8</accession>
<dbReference type="Gene3D" id="3.40.50.1820">
    <property type="entry name" value="alpha/beta hydrolase"/>
    <property type="match status" value="1"/>
</dbReference>
<name>A0A6J4ISK8_9SPHI</name>
<dbReference type="GO" id="GO:0006508">
    <property type="term" value="P:proteolysis"/>
    <property type="evidence" value="ECO:0007669"/>
    <property type="project" value="InterPro"/>
</dbReference>
<dbReference type="PANTHER" id="PTHR43798">
    <property type="entry name" value="MONOACYLGLYCEROL LIPASE"/>
    <property type="match status" value="1"/>
</dbReference>
<dbReference type="AlphaFoldDB" id="A0A6J4ISK8"/>
<keyword evidence="4" id="KW-0645">Protease</keyword>
<dbReference type="PANTHER" id="PTHR43798:SF31">
    <property type="entry name" value="AB HYDROLASE SUPERFAMILY PROTEIN YCLE"/>
    <property type="match status" value="1"/>
</dbReference>
<comment type="similarity">
    <text evidence="1">Belongs to the peptidase S33 family.</text>
</comment>
<dbReference type="EC" id="3.4.11.5" evidence="4"/>
<dbReference type="SUPFAM" id="SSF53474">
    <property type="entry name" value="alpha/beta-Hydrolases"/>
    <property type="match status" value="1"/>
</dbReference>
<dbReference type="GO" id="GO:0016020">
    <property type="term" value="C:membrane"/>
    <property type="evidence" value="ECO:0007669"/>
    <property type="project" value="TreeGrafter"/>
</dbReference>
<organism evidence="4">
    <name type="scientific">uncultured Cytophagales bacterium</name>
    <dbReference type="NCBI Taxonomy" id="158755"/>
    <lineage>
        <taxon>Bacteria</taxon>
        <taxon>Pseudomonadati</taxon>
        <taxon>Bacteroidota</taxon>
        <taxon>Sphingobacteriia</taxon>
        <taxon>Sphingobacteriales</taxon>
        <taxon>environmental samples</taxon>
    </lineage>
</organism>
<keyword evidence="2 4" id="KW-0378">Hydrolase</keyword>
<gene>
    <name evidence="4" type="ORF">AVDCRST_MAG56-2526</name>
</gene>
<evidence type="ECO:0000256" key="2">
    <source>
        <dbReference type="ARBA" id="ARBA00022801"/>
    </source>
</evidence>
<evidence type="ECO:0000256" key="1">
    <source>
        <dbReference type="ARBA" id="ARBA00010088"/>
    </source>
</evidence>
<dbReference type="PRINTS" id="PR00793">
    <property type="entry name" value="PROAMNOPTASE"/>
</dbReference>
<reference evidence="4" key="1">
    <citation type="submission" date="2020-02" db="EMBL/GenBank/DDBJ databases">
        <authorList>
            <person name="Meier V. D."/>
        </authorList>
    </citation>
    <scope>NUCLEOTIDE SEQUENCE</scope>
    <source>
        <strain evidence="4">AVDCRST_MAG56</strain>
    </source>
</reference>
<dbReference type="GO" id="GO:0004177">
    <property type="term" value="F:aminopeptidase activity"/>
    <property type="evidence" value="ECO:0007669"/>
    <property type="project" value="UniProtKB-KW"/>
</dbReference>
<dbReference type="InterPro" id="IPR002410">
    <property type="entry name" value="Peptidase_S33"/>
</dbReference>
<dbReference type="InterPro" id="IPR050266">
    <property type="entry name" value="AB_hydrolase_sf"/>
</dbReference>
<sequence>MEAFTVRSLHAALHVKVHGPAHPEAVVLLHGGPGVPDYLDEVAAHLGRRFRAITFDQRGAGKSKALDGSYALDRYLDDINAVAGHLGLRTFHLLGHSWGGLLAQLYARQYAPRLRSLFLSSPVPGPGRQWAAMIAEESVFIARRFLVPDLLRISSGWVRGELGGSEAGWQQFYGTVWKYYFFDPEAAPPLDPALRAGISGKAAAGTVRAILKTSARVLDGLADALSVPVGVLYAERDFLQRTRRPVLKRFPAARGYEIPGAGHVAWADNAAAFHAALADFYGQIKTA</sequence>
<evidence type="ECO:0000259" key="3">
    <source>
        <dbReference type="Pfam" id="PF00561"/>
    </source>
</evidence>
<dbReference type="InterPro" id="IPR029058">
    <property type="entry name" value="AB_hydrolase_fold"/>
</dbReference>
<feature type="domain" description="AB hydrolase-1" evidence="3">
    <location>
        <begin position="25"/>
        <end position="142"/>
    </location>
</feature>
<dbReference type="Pfam" id="PF00561">
    <property type="entry name" value="Abhydrolase_1"/>
    <property type="match status" value="1"/>
</dbReference>
<proteinExistence type="inferred from homology"/>